<dbReference type="PANTHER" id="PTHR45626">
    <property type="entry name" value="TRANSCRIPTION TERMINATION FACTOR 2-RELATED"/>
    <property type="match status" value="1"/>
</dbReference>
<evidence type="ECO:0000256" key="3">
    <source>
        <dbReference type="ARBA" id="ARBA00022840"/>
    </source>
</evidence>
<proteinExistence type="predicted"/>
<dbReference type="EMBL" id="JAQQWP010000011">
    <property type="protein sequence ID" value="KAK8096058.1"/>
    <property type="molecule type" value="Genomic_DNA"/>
</dbReference>
<comment type="caution">
    <text evidence="5">The sequence shown here is derived from an EMBL/GenBank/DDBJ whole genome shotgun (WGS) entry which is preliminary data.</text>
</comment>
<dbReference type="InterPro" id="IPR027417">
    <property type="entry name" value="P-loop_NTPase"/>
</dbReference>
<protein>
    <recommendedName>
        <fullName evidence="4">SNF2 N-terminal domain-containing protein</fullName>
    </recommendedName>
</protein>
<dbReference type="Pfam" id="PF00176">
    <property type="entry name" value="SNF2-rel_dom"/>
    <property type="match status" value="1"/>
</dbReference>
<dbReference type="Gene3D" id="3.40.50.10810">
    <property type="entry name" value="Tandem AAA-ATPase domain"/>
    <property type="match status" value="1"/>
</dbReference>
<keyword evidence="6" id="KW-1185">Reference proteome</keyword>
<evidence type="ECO:0000259" key="4">
    <source>
        <dbReference type="Pfam" id="PF00176"/>
    </source>
</evidence>
<keyword evidence="1" id="KW-0547">Nucleotide-binding</keyword>
<sequence>MIRRWKMKKAVLAPSQLRYYKYGILFIQIQDGFIFLAVMSLQAKHRWCLTGTPIQNLVQDFGSLVEFLRLDTYSTRKMFKAPVIDPIG</sequence>
<feature type="domain" description="SNF2 N-terminal" evidence="4">
    <location>
        <begin position="35"/>
        <end position="86"/>
    </location>
</feature>
<dbReference type="GO" id="GO:0005524">
    <property type="term" value="F:ATP binding"/>
    <property type="evidence" value="ECO:0007669"/>
    <property type="project" value="UniProtKB-KW"/>
</dbReference>
<dbReference type="GO" id="GO:0006281">
    <property type="term" value="P:DNA repair"/>
    <property type="evidence" value="ECO:0007669"/>
    <property type="project" value="TreeGrafter"/>
</dbReference>
<dbReference type="InterPro" id="IPR050628">
    <property type="entry name" value="SNF2_RAD54_helicase_TF"/>
</dbReference>
<dbReference type="InterPro" id="IPR000330">
    <property type="entry name" value="SNF2_N"/>
</dbReference>
<dbReference type="GO" id="GO:0005634">
    <property type="term" value="C:nucleus"/>
    <property type="evidence" value="ECO:0007669"/>
    <property type="project" value="TreeGrafter"/>
</dbReference>
<evidence type="ECO:0000313" key="6">
    <source>
        <dbReference type="Proteomes" id="UP001392437"/>
    </source>
</evidence>
<reference evidence="5 6" key="1">
    <citation type="submission" date="2023-01" db="EMBL/GenBank/DDBJ databases">
        <title>Analysis of 21 Apiospora genomes using comparative genomics revels a genus with tremendous synthesis potential of carbohydrate active enzymes and secondary metabolites.</title>
        <authorList>
            <person name="Sorensen T."/>
        </authorList>
    </citation>
    <scope>NUCLEOTIDE SEQUENCE [LARGE SCALE GENOMIC DNA]</scope>
    <source>
        <strain evidence="5 6">CBS 117206</strain>
    </source>
</reference>
<dbReference type="GO" id="GO:0016787">
    <property type="term" value="F:hydrolase activity"/>
    <property type="evidence" value="ECO:0007669"/>
    <property type="project" value="UniProtKB-KW"/>
</dbReference>
<evidence type="ECO:0000256" key="1">
    <source>
        <dbReference type="ARBA" id="ARBA00022741"/>
    </source>
</evidence>
<evidence type="ECO:0000313" key="5">
    <source>
        <dbReference type="EMBL" id="KAK8096058.1"/>
    </source>
</evidence>
<accession>A0AAW0Q822</accession>
<keyword evidence="3" id="KW-0067">ATP-binding</keyword>
<dbReference type="InterPro" id="IPR038718">
    <property type="entry name" value="SNF2-like_sf"/>
</dbReference>
<gene>
    <name evidence="5" type="ORF">PG999_014080</name>
</gene>
<dbReference type="AlphaFoldDB" id="A0AAW0Q822"/>
<keyword evidence="2" id="KW-0378">Hydrolase</keyword>
<dbReference type="SUPFAM" id="SSF52540">
    <property type="entry name" value="P-loop containing nucleoside triphosphate hydrolases"/>
    <property type="match status" value="1"/>
</dbReference>
<organism evidence="5 6">
    <name type="scientific">Apiospora kogelbergensis</name>
    <dbReference type="NCBI Taxonomy" id="1337665"/>
    <lineage>
        <taxon>Eukaryota</taxon>
        <taxon>Fungi</taxon>
        <taxon>Dikarya</taxon>
        <taxon>Ascomycota</taxon>
        <taxon>Pezizomycotina</taxon>
        <taxon>Sordariomycetes</taxon>
        <taxon>Xylariomycetidae</taxon>
        <taxon>Amphisphaeriales</taxon>
        <taxon>Apiosporaceae</taxon>
        <taxon>Apiospora</taxon>
    </lineage>
</organism>
<dbReference type="Proteomes" id="UP001392437">
    <property type="component" value="Unassembled WGS sequence"/>
</dbReference>
<evidence type="ECO:0000256" key="2">
    <source>
        <dbReference type="ARBA" id="ARBA00022801"/>
    </source>
</evidence>
<dbReference type="GO" id="GO:0008094">
    <property type="term" value="F:ATP-dependent activity, acting on DNA"/>
    <property type="evidence" value="ECO:0007669"/>
    <property type="project" value="TreeGrafter"/>
</dbReference>
<name>A0AAW0Q822_9PEZI</name>